<dbReference type="Proteomes" id="UP000886998">
    <property type="component" value="Unassembled WGS sequence"/>
</dbReference>
<protein>
    <submittedName>
        <fullName evidence="1">Uncharacterized protein</fullName>
    </submittedName>
</protein>
<proteinExistence type="predicted"/>
<evidence type="ECO:0000313" key="2">
    <source>
        <dbReference type="Proteomes" id="UP000886998"/>
    </source>
</evidence>
<gene>
    <name evidence="1" type="ORF">TNIN_25701</name>
</gene>
<dbReference type="OrthoDB" id="10312303at2759"/>
<dbReference type="AlphaFoldDB" id="A0A8X7CA40"/>
<reference evidence="1" key="1">
    <citation type="submission" date="2020-08" db="EMBL/GenBank/DDBJ databases">
        <title>Multicomponent nature underlies the extraordinary mechanical properties of spider dragline silk.</title>
        <authorList>
            <person name="Kono N."/>
            <person name="Nakamura H."/>
            <person name="Mori M."/>
            <person name="Yoshida Y."/>
            <person name="Ohtoshi R."/>
            <person name="Malay A.D."/>
            <person name="Moran D.A.P."/>
            <person name="Tomita M."/>
            <person name="Numata K."/>
            <person name="Arakawa K."/>
        </authorList>
    </citation>
    <scope>NUCLEOTIDE SEQUENCE</scope>
</reference>
<dbReference type="EMBL" id="BMAV01013765">
    <property type="protein sequence ID" value="GFY61668.1"/>
    <property type="molecule type" value="Genomic_DNA"/>
</dbReference>
<sequence length="100" mass="11532">MELLFDSGILCNELRNGAQCEKVTAKRTSFEYDHMSVQIPNVPQSVRHQSGEEFLTVFSWERLVATVFQTGQKILIGQIWLLFTSFNECSKRWIITLFGS</sequence>
<accession>A0A8X7CA40</accession>
<name>A0A8X7CA40_9ARAC</name>
<evidence type="ECO:0000313" key="1">
    <source>
        <dbReference type="EMBL" id="GFY61668.1"/>
    </source>
</evidence>
<keyword evidence="2" id="KW-1185">Reference proteome</keyword>
<comment type="caution">
    <text evidence="1">The sequence shown here is derived from an EMBL/GenBank/DDBJ whole genome shotgun (WGS) entry which is preliminary data.</text>
</comment>
<organism evidence="1 2">
    <name type="scientific">Trichonephila inaurata madagascariensis</name>
    <dbReference type="NCBI Taxonomy" id="2747483"/>
    <lineage>
        <taxon>Eukaryota</taxon>
        <taxon>Metazoa</taxon>
        <taxon>Ecdysozoa</taxon>
        <taxon>Arthropoda</taxon>
        <taxon>Chelicerata</taxon>
        <taxon>Arachnida</taxon>
        <taxon>Araneae</taxon>
        <taxon>Araneomorphae</taxon>
        <taxon>Entelegynae</taxon>
        <taxon>Araneoidea</taxon>
        <taxon>Nephilidae</taxon>
        <taxon>Trichonephila</taxon>
        <taxon>Trichonephila inaurata</taxon>
    </lineage>
</organism>